<comment type="caution">
    <text evidence="2">The sequence shown here is derived from an EMBL/GenBank/DDBJ whole genome shotgun (WGS) entry which is preliminary data.</text>
</comment>
<feature type="region of interest" description="Disordered" evidence="1">
    <location>
        <begin position="43"/>
        <end position="126"/>
    </location>
</feature>
<sequence>MNEAASAGLVCLCSSSQSWLQAAGEACRTCACTPPDCANMNTSWYNNNSEGSSISSESSPVSSPATNHSSPVSTPKRGPMGPIIVPPGGHSVPSTPPVVTIAPTKTVNGLWRSESRQGLDKQAHRA</sequence>
<reference evidence="2" key="1">
    <citation type="thesis" date="2021" institute="BYU ScholarsArchive" country="Provo, UT, USA">
        <title>Applications of and Algorithms for Genome Assembly and Genomic Analyses with an Emphasis on Marine Teleosts.</title>
        <authorList>
            <person name="Pickett B.D."/>
        </authorList>
    </citation>
    <scope>NUCLEOTIDE SEQUENCE</scope>
    <source>
        <strain evidence="2">HI-2016</strain>
    </source>
</reference>
<name>A0A8T2NPN5_9TELE</name>
<feature type="compositionally biased region" description="Low complexity" evidence="1">
    <location>
        <begin position="78"/>
        <end position="89"/>
    </location>
</feature>
<gene>
    <name evidence="2" type="ORF">JZ751_018352</name>
</gene>
<dbReference type="PANTHER" id="PTHR17608">
    <property type="entry name" value="GENETIC SUPPRESSOR ELEMENT 1"/>
    <property type="match status" value="1"/>
</dbReference>
<evidence type="ECO:0000256" key="1">
    <source>
        <dbReference type="SAM" id="MobiDB-lite"/>
    </source>
</evidence>
<feature type="compositionally biased region" description="Basic and acidic residues" evidence="1">
    <location>
        <begin position="113"/>
        <end position="126"/>
    </location>
</feature>
<feature type="compositionally biased region" description="Low complexity" evidence="1">
    <location>
        <begin position="49"/>
        <end position="64"/>
    </location>
</feature>
<dbReference type="OrthoDB" id="9838413at2759"/>
<accession>A0A8T2NPN5</accession>
<protein>
    <submittedName>
        <fullName evidence="2">Uncharacterized protein</fullName>
    </submittedName>
</protein>
<evidence type="ECO:0000313" key="3">
    <source>
        <dbReference type="Proteomes" id="UP000824540"/>
    </source>
</evidence>
<keyword evidence="3" id="KW-1185">Reference proteome</keyword>
<evidence type="ECO:0000313" key="2">
    <source>
        <dbReference type="EMBL" id="KAG9342034.1"/>
    </source>
</evidence>
<dbReference type="PANTHER" id="PTHR17608:SF4">
    <property type="entry name" value="GENETIC SUPPRESSOR ELEMENT 1"/>
    <property type="match status" value="1"/>
</dbReference>
<dbReference type="AlphaFoldDB" id="A0A8T2NPN5"/>
<dbReference type="EMBL" id="JAFBMS010000031">
    <property type="protein sequence ID" value="KAG9342034.1"/>
    <property type="molecule type" value="Genomic_DNA"/>
</dbReference>
<dbReference type="Proteomes" id="UP000824540">
    <property type="component" value="Unassembled WGS sequence"/>
</dbReference>
<proteinExistence type="predicted"/>
<organism evidence="2 3">
    <name type="scientific">Albula glossodonta</name>
    <name type="common">roundjaw bonefish</name>
    <dbReference type="NCBI Taxonomy" id="121402"/>
    <lineage>
        <taxon>Eukaryota</taxon>
        <taxon>Metazoa</taxon>
        <taxon>Chordata</taxon>
        <taxon>Craniata</taxon>
        <taxon>Vertebrata</taxon>
        <taxon>Euteleostomi</taxon>
        <taxon>Actinopterygii</taxon>
        <taxon>Neopterygii</taxon>
        <taxon>Teleostei</taxon>
        <taxon>Albuliformes</taxon>
        <taxon>Albulidae</taxon>
        <taxon>Albula</taxon>
    </lineage>
</organism>
<dbReference type="InterPro" id="IPR042337">
    <property type="entry name" value="GSE1"/>
</dbReference>